<keyword evidence="2" id="KW-1185">Reference proteome</keyword>
<proteinExistence type="predicted"/>
<organism evidence="1 2">
    <name type="scientific">Lithospermum erythrorhizon</name>
    <name type="common">Purple gromwell</name>
    <name type="synonym">Lithospermum officinale var. erythrorhizon</name>
    <dbReference type="NCBI Taxonomy" id="34254"/>
    <lineage>
        <taxon>Eukaryota</taxon>
        <taxon>Viridiplantae</taxon>
        <taxon>Streptophyta</taxon>
        <taxon>Embryophyta</taxon>
        <taxon>Tracheophyta</taxon>
        <taxon>Spermatophyta</taxon>
        <taxon>Magnoliopsida</taxon>
        <taxon>eudicotyledons</taxon>
        <taxon>Gunneridae</taxon>
        <taxon>Pentapetalae</taxon>
        <taxon>asterids</taxon>
        <taxon>lamiids</taxon>
        <taxon>Boraginales</taxon>
        <taxon>Boraginaceae</taxon>
        <taxon>Boraginoideae</taxon>
        <taxon>Lithospermeae</taxon>
        <taxon>Lithospermum</taxon>
    </lineage>
</organism>
<gene>
    <name evidence="1" type="ORF">LIER_23563</name>
</gene>
<dbReference type="EMBL" id="BAABME010006672">
    <property type="protein sequence ID" value="GAA0168986.1"/>
    <property type="molecule type" value="Genomic_DNA"/>
</dbReference>
<dbReference type="AlphaFoldDB" id="A0AAV3R0B6"/>
<reference evidence="1 2" key="1">
    <citation type="submission" date="2024-01" db="EMBL/GenBank/DDBJ databases">
        <title>The complete chloroplast genome sequence of Lithospermum erythrorhizon: insights into the phylogenetic relationship among Boraginaceae species and the maternal lineages of purple gromwells.</title>
        <authorList>
            <person name="Okada T."/>
            <person name="Watanabe K."/>
        </authorList>
    </citation>
    <scope>NUCLEOTIDE SEQUENCE [LARGE SCALE GENOMIC DNA]</scope>
</reference>
<evidence type="ECO:0000313" key="2">
    <source>
        <dbReference type="Proteomes" id="UP001454036"/>
    </source>
</evidence>
<comment type="caution">
    <text evidence="1">The sequence shown here is derived from an EMBL/GenBank/DDBJ whole genome shotgun (WGS) entry which is preliminary data.</text>
</comment>
<dbReference type="Proteomes" id="UP001454036">
    <property type="component" value="Unassembled WGS sequence"/>
</dbReference>
<protein>
    <submittedName>
        <fullName evidence="1">Transmembrane signal receptor</fullName>
    </submittedName>
</protein>
<keyword evidence="1" id="KW-0812">Transmembrane</keyword>
<dbReference type="PANTHER" id="PTHR11439:SF484">
    <property type="entry name" value="REVERSE TRANSCRIPTASE TY1_COPIA-TYPE DOMAIN-CONTAINING PROTEIN"/>
    <property type="match status" value="1"/>
</dbReference>
<dbReference type="CDD" id="cd09272">
    <property type="entry name" value="RNase_HI_RT_Ty1"/>
    <property type="match status" value="1"/>
</dbReference>
<accession>A0AAV3R0B6</accession>
<evidence type="ECO:0000313" key="1">
    <source>
        <dbReference type="EMBL" id="GAA0168986.1"/>
    </source>
</evidence>
<dbReference type="PANTHER" id="PTHR11439">
    <property type="entry name" value="GAG-POL-RELATED RETROTRANSPOSON"/>
    <property type="match status" value="1"/>
</dbReference>
<sequence>MRYLSGLDPKFDYLRRQFLGSEEIPSLASVYARIQTSFLPSISIDTSGKTAFTSQSSGNLPFIHLVEVVVDLKTRNVIGKGREVKGLYYFDGSSSSPIICSTVASPLQITIPKIVSEAISHPGWRKEMEEEMRALELNGTWDLVLPPDGNTVVGCRWIFTIKMNSDGMVETLKARLVVKGYTHVYDVDWAGSFDRRFISGYCVFVGGNIVSWKCKKKTVVVRSSIESEYRAMTHTTCELVWLKQLLGELGFQQSRPMDLFCDNQVVVHIASNPVFHERTKHIEVDCHFVRDKLQENTIQKSEDQLADLFTKSLGGNRVRILCNKLG</sequence>
<keyword evidence="1" id="KW-0472">Membrane</keyword>
<keyword evidence="1" id="KW-0675">Receptor</keyword>
<name>A0AAV3R0B6_LITER</name>